<dbReference type="KEGG" id="maga:Mag101_10675"/>
<feature type="transmembrane region" description="Helical" evidence="1">
    <location>
        <begin position="358"/>
        <end position="382"/>
    </location>
</feature>
<evidence type="ECO:0000256" key="1">
    <source>
        <dbReference type="SAM" id="Phobius"/>
    </source>
</evidence>
<keyword evidence="3" id="KW-1185">Reference proteome</keyword>
<feature type="transmembrane region" description="Helical" evidence="1">
    <location>
        <begin position="429"/>
        <end position="446"/>
    </location>
</feature>
<evidence type="ECO:0008006" key="4">
    <source>
        <dbReference type="Google" id="ProtNLM"/>
    </source>
</evidence>
<dbReference type="STRING" id="260552.Mag101_10675"/>
<keyword evidence="1" id="KW-0812">Transmembrane</keyword>
<accession>A0A1Q2M6Y2</accession>
<feature type="transmembrane region" description="Helical" evidence="1">
    <location>
        <begin position="317"/>
        <end position="338"/>
    </location>
</feature>
<dbReference type="Pfam" id="PF13795">
    <property type="entry name" value="HupE_UreJ_2"/>
    <property type="match status" value="1"/>
</dbReference>
<dbReference type="RefSeq" id="WP_198039970.1">
    <property type="nucleotide sequence ID" value="NZ_CP019650.1"/>
</dbReference>
<reference evidence="2" key="1">
    <citation type="submission" date="2017-02" db="EMBL/GenBank/DDBJ databases">
        <title>Genome of Microbulbifer agarilyticus GP101.</title>
        <authorList>
            <person name="Jung J."/>
            <person name="Bae S.S."/>
            <person name="Baek K."/>
        </authorList>
    </citation>
    <scope>NUCLEOTIDE SEQUENCE [LARGE SCALE GENOMIC DNA]</scope>
    <source>
        <strain evidence="2">GP101</strain>
    </source>
</reference>
<feature type="transmembrane region" description="Helical" evidence="1">
    <location>
        <begin position="394"/>
        <end position="417"/>
    </location>
</feature>
<gene>
    <name evidence="2" type="ORF">Mag101_10675</name>
</gene>
<name>A0A1Q2M6Y2_9GAMM</name>
<keyword evidence="1" id="KW-0472">Membrane</keyword>
<dbReference type="InterPro" id="IPR032809">
    <property type="entry name" value="Put_HupE_UreJ"/>
</dbReference>
<evidence type="ECO:0000313" key="3">
    <source>
        <dbReference type="Proteomes" id="UP000188219"/>
    </source>
</evidence>
<keyword evidence="1" id="KW-1133">Transmembrane helix</keyword>
<dbReference type="AlphaFoldDB" id="A0A1Q2M6Y2"/>
<proteinExistence type="predicted"/>
<dbReference type="Proteomes" id="UP000188219">
    <property type="component" value="Chromosome"/>
</dbReference>
<protein>
    <recommendedName>
        <fullName evidence="4">HupE / UreJ protein</fullName>
    </recommendedName>
</protein>
<evidence type="ECO:0000313" key="2">
    <source>
        <dbReference type="EMBL" id="AQQ68047.1"/>
    </source>
</evidence>
<organism evidence="2 3">
    <name type="scientific">Microbulbifer agarilyticus</name>
    <dbReference type="NCBI Taxonomy" id="260552"/>
    <lineage>
        <taxon>Bacteria</taxon>
        <taxon>Pseudomonadati</taxon>
        <taxon>Pseudomonadota</taxon>
        <taxon>Gammaproteobacteria</taxon>
        <taxon>Cellvibrionales</taxon>
        <taxon>Microbulbiferaceae</taxon>
        <taxon>Microbulbifer</taxon>
    </lineage>
</organism>
<dbReference type="EMBL" id="CP019650">
    <property type="protein sequence ID" value="AQQ68047.1"/>
    <property type="molecule type" value="Genomic_DNA"/>
</dbReference>
<sequence>MPHQANKSGSSAVAQLRQWMLILLGFALITSSTPASAHFLLNLNVRIFHVEHSADGTTIYLRLPLPYLLADKVGTNEASGVLPAPAPYSHNALEEGRLVHFVDFRQFYADPQGLGAIAESALQLESGDQRLNGLVTDVRLYAVGSEPDFATLQEAQVAFSLDEQQLRGGYVQTVSQTSNPQQYVGDTVIDIRLHYLRIARGESYRLASFLNPNLPDQEKTANLILDYRDGKTQVFRSSGLLNEPIQISHSTSSAMATFIHEGVVHILAGLDHVLFVLCLIIGAASLSALMWRVTGFTVGHSVTLSAGFFGLVPSGAWFVPLVETGIALSIIYAAWMAISTRRKRNSSASGSLQRSERWIVVGTCGLGLLHGLGFSFVLHEILKVDAPNIWQSLLAFNVGVELGQALIILAIWPLLLLIRNRRESLEHSLCTGIAFSCSAIALFWTLDRSYQFVTALTT</sequence>